<feature type="domain" description="Tyr recombinase" evidence="2">
    <location>
        <begin position="148"/>
        <end position="295"/>
    </location>
</feature>
<dbReference type="Pfam" id="PF00589">
    <property type="entry name" value="Phage_integrase"/>
    <property type="match status" value="1"/>
</dbReference>
<dbReference type="Gene3D" id="1.10.443.10">
    <property type="entry name" value="Intergrase catalytic core"/>
    <property type="match status" value="1"/>
</dbReference>
<comment type="caution">
    <text evidence="3">The sequence shown here is derived from an EMBL/GenBank/DDBJ whole genome shotgun (WGS) entry which is preliminary data.</text>
</comment>
<organism evidence="3 4">
    <name type="scientific">Curtobacterium subtropicum</name>
    <dbReference type="NCBI Taxonomy" id="3055138"/>
    <lineage>
        <taxon>Bacteria</taxon>
        <taxon>Bacillati</taxon>
        <taxon>Actinomycetota</taxon>
        <taxon>Actinomycetes</taxon>
        <taxon>Micrococcales</taxon>
        <taxon>Microbacteriaceae</taxon>
        <taxon>Curtobacterium</taxon>
    </lineage>
</organism>
<dbReference type="RefSeq" id="WP_289469395.1">
    <property type="nucleotide sequence ID" value="NZ_JAUCMM010000002.1"/>
</dbReference>
<dbReference type="Proteomes" id="UP001235720">
    <property type="component" value="Unassembled WGS sequence"/>
</dbReference>
<dbReference type="InterPro" id="IPR011010">
    <property type="entry name" value="DNA_brk_join_enz"/>
</dbReference>
<accession>A0ABT7TDN4</accession>
<sequence length="324" mass="37183">MTDDEDSPVLLSRVKGGPLEIDAAMLLGRYTPSRWSPFWETTGKHLLREWILQTDITTMPTFLAVQQALSRQIFWAHELGLDLTPEVLLSERHINAFVATGLGSISNNTRKAYRTSLRRVARGTLRKVPQERKHPTWNHRGIAPPYTPDELADIDAAVLLQTTRLRTRFFDSWVCFCVGAGVRNTELRYIARSDITEDDGLLLVHIRSPRERIVPLRREYADRVRALMASHPVEPLAGPFRPEQRDPLLRPRSRLVIPDSVSKPDTERFRSTWLVRLLDDGFPLNRILEYGGQASYRFDSTIPYLDERKDMARADLRRAAGYDA</sequence>
<dbReference type="InterPro" id="IPR002104">
    <property type="entry name" value="Integrase_catalytic"/>
</dbReference>
<evidence type="ECO:0000313" key="3">
    <source>
        <dbReference type="EMBL" id="MDM7887680.1"/>
    </source>
</evidence>
<dbReference type="EMBL" id="JAUCMM010000002">
    <property type="protein sequence ID" value="MDM7887680.1"/>
    <property type="molecule type" value="Genomic_DNA"/>
</dbReference>
<evidence type="ECO:0000313" key="4">
    <source>
        <dbReference type="Proteomes" id="UP001235720"/>
    </source>
</evidence>
<dbReference type="SUPFAM" id="SSF56349">
    <property type="entry name" value="DNA breaking-rejoining enzymes"/>
    <property type="match status" value="1"/>
</dbReference>
<keyword evidence="4" id="KW-1185">Reference proteome</keyword>
<evidence type="ECO:0000259" key="2">
    <source>
        <dbReference type="Pfam" id="PF00589"/>
    </source>
</evidence>
<gene>
    <name evidence="3" type="ORF">QUG98_04355</name>
</gene>
<name>A0ABT7TDN4_9MICO</name>
<evidence type="ECO:0000256" key="1">
    <source>
        <dbReference type="ARBA" id="ARBA00023172"/>
    </source>
</evidence>
<reference evidence="3 4" key="1">
    <citation type="submission" date="2023-06" db="EMBL/GenBank/DDBJ databases">
        <authorList>
            <person name="Feng G."/>
            <person name="Li J."/>
            <person name="Zhu H."/>
        </authorList>
    </citation>
    <scope>NUCLEOTIDE SEQUENCE [LARGE SCALE GENOMIC DNA]</scope>
    <source>
        <strain evidence="3 4">RHCJP20</strain>
    </source>
</reference>
<protein>
    <submittedName>
        <fullName evidence="3">Tyrosine-type recombinase/integrase</fullName>
    </submittedName>
</protein>
<dbReference type="InterPro" id="IPR013762">
    <property type="entry name" value="Integrase-like_cat_sf"/>
</dbReference>
<proteinExistence type="predicted"/>
<keyword evidence="1" id="KW-0233">DNA recombination</keyword>